<organism evidence="1 2">
    <name type="scientific">Rattus norvegicus</name>
    <name type="common">Rat</name>
    <dbReference type="NCBI Taxonomy" id="10116"/>
    <lineage>
        <taxon>Eukaryota</taxon>
        <taxon>Metazoa</taxon>
        <taxon>Chordata</taxon>
        <taxon>Craniata</taxon>
        <taxon>Vertebrata</taxon>
        <taxon>Euteleostomi</taxon>
        <taxon>Mammalia</taxon>
        <taxon>Eutheria</taxon>
        <taxon>Euarchontoglires</taxon>
        <taxon>Glires</taxon>
        <taxon>Rodentia</taxon>
        <taxon>Myomorpha</taxon>
        <taxon>Muroidea</taxon>
        <taxon>Muridae</taxon>
        <taxon>Murinae</taxon>
        <taxon>Rattus</taxon>
    </lineage>
</organism>
<dbReference type="AlphaFoldDB" id="A6JXR7"/>
<sequence>MPTPRISQGGSCHGEAPKLARQSCAEGAKTGGAAWAPRVSGMIERLLHSLHLHHVCGIIRQMARGRQSHSNHRTPCVL</sequence>
<name>A6JXR7_RAT</name>
<evidence type="ECO:0000313" key="2">
    <source>
        <dbReference type="Proteomes" id="UP000234681"/>
    </source>
</evidence>
<gene>
    <name evidence="1" type="ORF">rCG_32283</name>
</gene>
<reference evidence="1 2" key="1">
    <citation type="submission" date="2005-09" db="EMBL/GenBank/DDBJ databases">
        <authorList>
            <person name="Mural R.J."/>
            <person name="Li P.W."/>
            <person name="Adams M.D."/>
            <person name="Amanatides P.G."/>
            <person name="Baden-Tillson H."/>
            <person name="Barnstead M."/>
            <person name="Chin S.H."/>
            <person name="Dew I."/>
            <person name="Evans C.A."/>
            <person name="Ferriera S."/>
            <person name="Flanigan M."/>
            <person name="Fosler C."/>
            <person name="Glodek A."/>
            <person name="Gu Z."/>
            <person name="Holt R.A."/>
            <person name="Jennings D."/>
            <person name="Kraft C.L."/>
            <person name="Lu F."/>
            <person name="Nguyen T."/>
            <person name="Nusskern D.R."/>
            <person name="Pfannkoch C.M."/>
            <person name="Sitter C."/>
            <person name="Sutton G.G."/>
            <person name="Venter J.C."/>
            <person name="Wang Z."/>
            <person name="Woodage T."/>
            <person name="Zheng X.H."/>
            <person name="Zhong F."/>
        </authorList>
    </citation>
    <scope>NUCLEOTIDE SEQUENCE [LARGE SCALE GENOMIC DNA]</scope>
    <source>
        <strain>BN</strain>
        <strain evidence="2">Sprague-Dawley</strain>
    </source>
</reference>
<evidence type="ECO:0000313" key="1">
    <source>
        <dbReference type="EMBL" id="EDL96342.1"/>
    </source>
</evidence>
<proteinExistence type="predicted"/>
<accession>A6JXR7</accession>
<dbReference type="EMBL" id="CH474005">
    <property type="protein sequence ID" value="EDL96342.1"/>
    <property type="molecule type" value="Genomic_DNA"/>
</dbReference>
<protein>
    <submittedName>
        <fullName evidence="1">RCG32283</fullName>
    </submittedName>
</protein>
<dbReference type="Proteomes" id="UP000234681">
    <property type="component" value="Chromosome 3"/>
</dbReference>